<evidence type="ECO:0008006" key="3">
    <source>
        <dbReference type="Google" id="ProtNLM"/>
    </source>
</evidence>
<evidence type="ECO:0000313" key="2">
    <source>
        <dbReference type="Proteomes" id="UP000231637"/>
    </source>
</evidence>
<dbReference type="EMBL" id="CP018800">
    <property type="protein sequence ID" value="ATX82819.1"/>
    <property type="molecule type" value="Genomic_DNA"/>
</dbReference>
<dbReference type="KEGG" id="mfn:Ga0123462_1982"/>
<gene>
    <name evidence="1" type="ORF">Ga0123462_1982</name>
</gene>
<accession>A0A2K8L983</accession>
<dbReference type="Gene3D" id="3.40.50.300">
    <property type="entry name" value="P-loop containing nucleotide triphosphate hydrolases"/>
    <property type="match status" value="1"/>
</dbReference>
<proteinExistence type="predicted"/>
<dbReference type="RefSeq" id="WP_100266121.1">
    <property type="nucleotide sequence ID" value="NZ_CP018800.1"/>
</dbReference>
<reference evidence="1 2" key="1">
    <citation type="submission" date="2016-12" db="EMBL/GenBank/DDBJ databases">
        <title>Isolation and genomic insights into novel planktonic Zetaproteobacteria from stratified waters of the Chesapeake Bay.</title>
        <authorList>
            <person name="McAllister S.M."/>
            <person name="Kato S."/>
            <person name="Chan C.S."/>
            <person name="Chiu B.K."/>
            <person name="Field E.K."/>
        </authorList>
    </citation>
    <scope>NUCLEOTIDE SEQUENCE [LARGE SCALE GENOMIC DNA]</scope>
    <source>
        <strain evidence="1 2">CP-8</strain>
    </source>
</reference>
<name>A0A2K8L983_9PROT</name>
<sequence>MSDLLHWNRLQLGNIVIPEGQVSHGEYVRMVMNYPCQYAFMQQLFLLSEESRNSSSEMWLESNGEKYYAGTAEFSSRIGSMIRQRGLIANLTLRENLLLPFLYHGDKHRLDQATDEAAEVAERLGIASALDEKAGERTTYTHALMSLARCMLAKPAIIVAQEVHIGMPPDHLQRFRELSTQTLAELGSGLLYLTSSADEGSGLSYARTLTIEADSRSLDSDKENR</sequence>
<dbReference type="OrthoDB" id="5290565at2"/>
<evidence type="ECO:0000313" key="1">
    <source>
        <dbReference type="EMBL" id="ATX82819.1"/>
    </source>
</evidence>
<protein>
    <recommendedName>
        <fullName evidence="3">ABC transporter</fullName>
    </recommendedName>
</protein>
<keyword evidence="2" id="KW-1185">Reference proteome</keyword>
<dbReference type="Proteomes" id="UP000231637">
    <property type="component" value="Chromosome"/>
</dbReference>
<dbReference type="AlphaFoldDB" id="A0A2K8L983"/>
<organism evidence="1 2">
    <name type="scientific">Mariprofundus ferrinatatus</name>
    <dbReference type="NCBI Taxonomy" id="1921087"/>
    <lineage>
        <taxon>Bacteria</taxon>
        <taxon>Pseudomonadati</taxon>
        <taxon>Pseudomonadota</taxon>
        <taxon>Candidatius Mariprofundia</taxon>
        <taxon>Mariprofundales</taxon>
        <taxon>Mariprofundaceae</taxon>
        <taxon>Mariprofundus</taxon>
    </lineage>
</organism>
<dbReference type="InterPro" id="IPR027417">
    <property type="entry name" value="P-loop_NTPase"/>
</dbReference>
<dbReference type="SUPFAM" id="SSF52540">
    <property type="entry name" value="P-loop containing nucleoside triphosphate hydrolases"/>
    <property type="match status" value="1"/>
</dbReference>